<accession>A0ACD6AR54</accession>
<keyword evidence="2" id="KW-1185">Reference proteome</keyword>
<dbReference type="Proteomes" id="UP001732700">
    <property type="component" value="Unassembled WGS sequence"/>
</dbReference>
<name>A0ACD6AR54_AVESA</name>
<evidence type="ECO:0000313" key="2">
    <source>
        <dbReference type="Proteomes" id="UP001732700"/>
    </source>
</evidence>
<proteinExistence type="predicted"/>
<evidence type="ECO:0000313" key="1">
    <source>
        <dbReference type="EnsemblPlants" id="AVESA.00010b.r2.UnG1440300.1.CDS"/>
    </source>
</evidence>
<sequence>MKEQFANMKDAKHAKGIRAGFDLELTCGMLSRALFVNSCSTEVDMIVRFIPYSFIEKEASHVEGFSPELAVVTIGGGKELEEKLVVRPTSETIVNHMFTKWIQSYRDLPLMINQWANVTRWEMRTKPFIRTLEFLWQEGHTAHATLEEAEKEAMQMIDVYTKFSYEHAAIPVIPGRKSKRETFAGADRTYTIEAMMGDKKALQAGTSHNLGQNFSRAFETQFMDENGQLEHVWQTSWAISTRYRCSDY</sequence>
<reference evidence="1" key="1">
    <citation type="submission" date="2025-09" db="UniProtKB">
        <authorList>
            <consortium name="EnsemblPlants"/>
        </authorList>
    </citation>
    <scope>IDENTIFICATION</scope>
</reference>
<protein>
    <submittedName>
        <fullName evidence="1">Uncharacterized protein</fullName>
    </submittedName>
</protein>
<organism evidence="1 2">
    <name type="scientific">Avena sativa</name>
    <name type="common">Oat</name>
    <dbReference type="NCBI Taxonomy" id="4498"/>
    <lineage>
        <taxon>Eukaryota</taxon>
        <taxon>Viridiplantae</taxon>
        <taxon>Streptophyta</taxon>
        <taxon>Embryophyta</taxon>
        <taxon>Tracheophyta</taxon>
        <taxon>Spermatophyta</taxon>
        <taxon>Magnoliopsida</taxon>
        <taxon>Liliopsida</taxon>
        <taxon>Poales</taxon>
        <taxon>Poaceae</taxon>
        <taxon>BOP clade</taxon>
        <taxon>Pooideae</taxon>
        <taxon>Poodae</taxon>
        <taxon>Poeae</taxon>
        <taxon>Poeae Chloroplast Group 1 (Aveneae type)</taxon>
        <taxon>Aveninae</taxon>
        <taxon>Avena</taxon>
    </lineage>
</organism>
<dbReference type="EnsemblPlants" id="AVESA.00010b.r2.UnG1440300.1">
    <property type="protein sequence ID" value="AVESA.00010b.r2.UnG1440300.1.CDS"/>
    <property type="gene ID" value="AVESA.00010b.r2.UnG1440300"/>
</dbReference>